<dbReference type="InterPro" id="IPR050925">
    <property type="entry name" value="Rhomboid_protease_S54"/>
</dbReference>
<comment type="caution">
    <text evidence="7">The sequence shown here is derived from an EMBL/GenBank/DDBJ whole genome shotgun (WGS) entry which is preliminary data.</text>
</comment>
<gene>
    <name evidence="7" type="ORF">Dpo_1c04040</name>
</gene>
<sequence length="298" mass="31870">MSLPLPQNPDKMKRIFTGMTSRNADLILLILASQNIRARKSTGSRGIDISTFSDHADEATSQVAAYFRENRSGFEPVSSAAAIPAGFVSPGIFIIMGLLAVIHLGIEMTGTRWDCILAYGSSGMYIFQGDTYRAVTALFLHSDTAHLLGNLAGILLFAGPILRISGYGSGPLFVLFAGTGGNLINAGFRGTALLSIGASTAVMGAAGGLAAFQMMRKGPLRRRDRIMPLIAGATLMAFLSHGENTDVWAHVFGFLCGFFAGIFFFPLTTVCRFRFREPMALVITLIILVSAVFAGLMK</sequence>
<proteinExistence type="predicted"/>
<feature type="transmembrane region" description="Helical" evidence="5">
    <location>
        <begin position="224"/>
        <end position="241"/>
    </location>
</feature>
<dbReference type="InterPro" id="IPR035952">
    <property type="entry name" value="Rhomboid-like_sf"/>
</dbReference>
<evidence type="ECO:0000256" key="1">
    <source>
        <dbReference type="ARBA" id="ARBA00004141"/>
    </source>
</evidence>
<keyword evidence="2 5" id="KW-0812">Transmembrane</keyword>
<feature type="domain" description="Peptidase S54 rhomboid" evidence="6">
    <location>
        <begin position="129"/>
        <end position="265"/>
    </location>
</feature>
<reference evidence="7 8" key="1">
    <citation type="journal article" date="2013" name="Genome Announc.">
        <title>Draft Genome Sequence of Desulfotignum phosphitoxidans DSM 13687 Strain FiPS-3.</title>
        <authorList>
            <person name="Poehlein A."/>
            <person name="Daniel R."/>
            <person name="Simeonova D.D."/>
        </authorList>
    </citation>
    <scope>NUCLEOTIDE SEQUENCE [LARGE SCALE GENOMIC DNA]</scope>
    <source>
        <strain evidence="7 8">DSM 13687</strain>
    </source>
</reference>
<feature type="transmembrane region" description="Helical" evidence="5">
    <location>
        <begin position="247"/>
        <end position="267"/>
    </location>
</feature>
<keyword evidence="4 5" id="KW-0472">Membrane</keyword>
<organism evidence="7 8">
    <name type="scientific">Desulfotignum phosphitoxidans DSM 13687</name>
    <dbReference type="NCBI Taxonomy" id="1286635"/>
    <lineage>
        <taxon>Bacteria</taxon>
        <taxon>Pseudomonadati</taxon>
        <taxon>Thermodesulfobacteriota</taxon>
        <taxon>Desulfobacteria</taxon>
        <taxon>Desulfobacterales</taxon>
        <taxon>Desulfobacteraceae</taxon>
        <taxon>Desulfotignum</taxon>
    </lineage>
</organism>
<protein>
    <submittedName>
        <fullName evidence="7">Putative ankyrin membrane protein</fullName>
    </submittedName>
</protein>
<keyword evidence="8" id="KW-1185">Reference proteome</keyword>
<keyword evidence="3 5" id="KW-1133">Transmembrane helix</keyword>
<dbReference type="GO" id="GO:0004252">
    <property type="term" value="F:serine-type endopeptidase activity"/>
    <property type="evidence" value="ECO:0007669"/>
    <property type="project" value="InterPro"/>
</dbReference>
<feature type="transmembrane region" description="Helical" evidence="5">
    <location>
        <begin position="186"/>
        <end position="212"/>
    </location>
</feature>
<dbReference type="EMBL" id="APJX01000001">
    <property type="protein sequence ID" value="EMS81263.1"/>
    <property type="molecule type" value="Genomic_DNA"/>
</dbReference>
<evidence type="ECO:0000256" key="3">
    <source>
        <dbReference type="ARBA" id="ARBA00022989"/>
    </source>
</evidence>
<name>S0G1R6_9BACT</name>
<comment type="subcellular location">
    <subcellularLocation>
        <location evidence="1">Membrane</location>
        <topology evidence="1">Multi-pass membrane protein</topology>
    </subcellularLocation>
</comment>
<accession>S0G1R6</accession>
<dbReference type="PANTHER" id="PTHR43731">
    <property type="entry name" value="RHOMBOID PROTEASE"/>
    <property type="match status" value="1"/>
</dbReference>
<dbReference type="Pfam" id="PF01694">
    <property type="entry name" value="Rhomboid"/>
    <property type="match status" value="1"/>
</dbReference>
<evidence type="ECO:0000256" key="5">
    <source>
        <dbReference type="SAM" id="Phobius"/>
    </source>
</evidence>
<dbReference type="GO" id="GO:0016020">
    <property type="term" value="C:membrane"/>
    <property type="evidence" value="ECO:0007669"/>
    <property type="project" value="UniProtKB-SubCell"/>
</dbReference>
<evidence type="ECO:0000256" key="4">
    <source>
        <dbReference type="ARBA" id="ARBA00023136"/>
    </source>
</evidence>
<dbReference type="SUPFAM" id="SSF144091">
    <property type="entry name" value="Rhomboid-like"/>
    <property type="match status" value="1"/>
</dbReference>
<evidence type="ECO:0000313" key="7">
    <source>
        <dbReference type="EMBL" id="EMS81263.1"/>
    </source>
</evidence>
<evidence type="ECO:0000256" key="2">
    <source>
        <dbReference type="ARBA" id="ARBA00022692"/>
    </source>
</evidence>
<feature type="transmembrane region" description="Helical" evidence="5">
    <location>
        <begin position="81"/>
        <end position="102"/>
    </location>
</feature>
<feature type="transmembrane region" description="Helical" evidence="5">
    <location>
        <begin position="279"/>
        <end position="297"/>
    </location>
</feature>
<dbReference type="AlphaFoldDB" id="S0G1R6"/>
<evidence type="ECO:0000259" key="6">
    <source>
        <dbReference type="Pfam" id="PF01694"/>
    </source>
</evidence>
<evidence type="ECO:0000313" key="8">
    <source>
        <dbReference type="Proteomes" id="UP000014216"/>
    </source>
</evidence>
<dbReference type="Proteomes" id="UP000014216">
    <property type="component" value="Unassembled WGS sequence"/>
</dbReference>
<dbReference type="Gene3D" id="1.20.1540.10">
    <property type="entry name" value="Rhomboid-like"/>
    <property type="match status" value="1"/>
</dbReference>
<feature type="transmembrane region" description="Helical" evidence="5">
    <location>
        <begin position="147"/>
        <end position="166"/>
    </location>
</feature>
<dbReference type="InterPro" id="IPR022764">
    <property type="entry name" value="Peptidase_S54_rhomboid_dom"/>
</dbReference>
<dbReference type="PANTHER" id="PTHR43731:SF26">
    <property type="entry name" value="RHOMBOID-LIKE PROTEIN 10, CHLOROPLASTIC"/>
    <property type="match status" value="1"/>
</dbReference>